<feature type="domain" description="CBS" evidence="3">
    <location>
        <begin position="8"/>
        <end position="65"/>
    </location>
</feature>
<comment type="caution">
    <text evidence="4">The sequence shown here is derived from an EMBL/GenBank/DDBJ whole genome shotgun (WGS) entry which is preliminary data.</text>
</comment>
<dbReference type="InterPro" id="IPR000644">
    <property type="entry name" value="CBS_dom"/>
</dbReference>
<dbReference type="SUPFAM" id="SSF54631">
    <property type="entry name" value="CBS-domain pair"/>
    <property type="match status" value="1"/>
</dbReference>
<dbReference type="PANTHER" id="PTHR43080:SF2">
    <property type="entry name" value="CBS DOMAIN-CONTAINING PROTEIN"/>
    <property type="match status" value="1"/>
</dbReference>
<gene>
    <name evidence="4" type="ORF">CHM34_03965</name>
</gene>
<evidence type="ECO:0000313" key="5">
    <source>
        <dbReference type="Proteomes" id="UP000215459"/>
    </source>
</evidence>
<dbReference type="InterPro" id="IPR046342">
    <property type="entry name" value="CBS_dom_sf"/>
</dbReference>
<dbReference type="Proteomes" id="UP000215459">
    <property type="component" value="Unassembled WGS sequence"/>
</dbReference>
<name>A0A235B9F3_9BACL</name>
<reference evidence="4 5" key="1">
    <citation type="submission" date="2017-07" db="EMBL/GenBank/DDBJ databases">
        <title>The genome sequence of Paludifilum halophilum highlights mechanisms for microbial adaptation to high salt environemnts.</title>
        <authorList>
            <person name="Belbahri L."/>
        </authorList>
    </citation>
    <scope>NUCLEOTIDE SEQUENCE [LARGE SCALE GENOMIC DNA]</scope>
    <source>
        <strain evidence="4 5">DSM 102817</strain>
    </source>
</reference>
<keyword evidence="1 2" id="KW-0129">CBS domain</keyword>
<dbReference type="AlphaFoldDB" id="A0A235B9F3"/>
<dbReference type="CDD" id="cd04622">
    <property type="entry name" value="CBS_pair_HRP1_like"/>
    <property type="match status" value="1"/>
</dbReference>
<feature type="domain" description="CBS" evidence="3">
    <location>
        <begin position="72"/>
        <end position="132"/>
    </location>
</feature>
<dbReference type="PROSITE" id="PS51371">
    <property type="entry name" value="CBS"/>
    <property type="match status" value="2"/>
</dbReference>
<accession>A0A235B9F3</accession>
<dbReference type="Pfam" id="PF00571">
    <property type="entry name" value="CBS"/>
    <property type="match status" value="2"/>
</dbReference>
<dbReference type="SMART" id="SM00116">
    <property type="entry name" value="CBS"/>
    <property type="match status" value="2"/>
</dbReference>
<dbReference type="OrthoDB" id="9802114at2"/>
<evidence type="ECO:0000256" key="1">
    <source>
        <dbReference type="ARBA" id="ARBA00023122"/>
    </source>
</evidence>
<keyword evidence="5" id="KW-1185">Reference proteome</keyword>
<dbReference type="InterPro" id="IPR051257">
    <property type="entry name" value="Diverse_CBS-Domain"/>
</dbReference>
<evidence type="ECO:0000256" key="2">
    <source>
        <dbReference type="PROSITE-ProRule" id="PRU00703"/>
    </source>
</evidence>
<dbReference type="EMBL" id="NOWF01000002">
    <property type="protein sequence ID" value="OYD08943.1"/>
    <property type="molecule type" value="Genomic_DNA"/>
</dbReference>
<dbReference type="RefSeq" id="WP_094263291.1">
    <property type="nucleotide sequence ID" value="NZ_NOWF01000002.1"/>
</dbReference>
<evidence type="ECO:0000259" key="3">
    <source>
        <dbReference type="PROSITE" id="PS51371"/>
    </source>
</evidence>
<evidence type="ECO:0000313" key="4">
    <source>
        <dbReference type="EMBL" id="OYD08943.1"/>
    </source>
</evidence>
<dbReference type="Gene3D" id="3.10.580.10">
    <property type="entry name" value="CBS-domain"/>
    <property type="match status" value="1"/>
</dbReference>
<protein>
    <submittedName>
        <fullName evidence="4">CBS domain-containing protein</fullName>
    </submittedName>
</protein>
<dbReference type="PANTHER" id="PTHR43080">
    <property type="entry name" value="CBS DOMAIN-CONTAINING PROTEIN CBSX3, MITOCHONDRIAL"/>
    <property type="match status" value="1"/>
</dbReference>
<organism evidence="4 5">
    <name type="scientific">Paludifilum halophilum</name>
    <dbReference type="NCBI Taxonomy" id="1642702"/>
    <lineage>
        <taxon>Bacteria</taxon>
        <taxon>Bacillati</taxon>
        <taxon>Bacillota</taxon>
        <taxon>Bacilli</taxon>
        <taxon>Bacillales</taxon>
        <taxon>Thermoactinomycetaceae</taxon>
        <taxon>Paludifilum</taxon>
    </lineage>
</organism>
<sequence>MSQLREIMSTDVAAVTPQDNVYQAAHLMKQYNVGMIPVVENGVLRGVVTDRDLVLRSVAEQKNEMVTVGEVMSGTNLVTGTPEMDATEASQLMAQNQIRRLPVVDNNQLVGVVALGDLAVRQPHASEAGQALSNISEKNPYM</sequence>
<proteinExistence type="predicted"/>